<comment type="caution">
    <text evidence="1">The sequence shown here is derived from an EMBL/GenBank/DDBJ whole genome shotgun (WGS) entry which is preliminary data.</text>
</comment>
<gene>
    <name evidence="1" type="ORF">QFC22_003760</name>
</gene>
<dbReference type="EMBL" id="JASBWU010000010">
    <property type="protein sequence ID" value="KAJ9118541.1"/>
    <property type="molecule type" value="Genomic_DNA"/>
</dbReference>
<evidence type="ECO:0000313" key="2">
    <source>
        <dbReference type="Proteomes" id="UP001243375"/>
    </source>
</evidence>
<evidence type="ECO:0000313" key="1">
    <source>
        <dbReference type="EMBL" id="KAJ9118541.1"/>
    </source>
</evidence>
<protein>
    <submittedName>
        <fullName evidence="1">Uncharacterized protein</fullName>
    </submittedName>
</protein>
<sequence length="330" mass="36368">MLALSAEQLILLWMVHIATIALSMLLQALRPTSIASENTKRKESKFIYAIVLLATAASIVRAEVALLLVGVVALVFYKESTAPSNAGTSVAGDKNTLPATRKYRLTLLAVRTTIVAGILGAAMSLAVDSYFWSAWLADYRQQEQQLAVNNNSSGQNAGMLQHLLKVVGFGTYWIWPEAWGLLFNVVEGKSSMWGAMDLLHQVHQERFVGLEGEKSVANEAVRIFLPPGPRMTGASAYTFRYAPPSGHWEYNTTESLSTDFGAPEQLWKDGFDYVVTSMDEAESFIAPSDEGKARWALLRSVDAFGGVQRRKGLVPLKVRWKREIGILGRN</sequence>
<accession>A0ACC2X668</accession>
<reference evidence="1" key="1">
    <citation type="submission" date="2023-04" db="EMBL/GenBank/DDBJ databases">
        <title>Draft Genome sequencing of Naganishia species isolated from polar environments using Oxford Nanopore Technology.</title>
        <authorList>
            <person name="Leo P."/>
            <person name="Venkateswaran K."/>
        </authorList>
    </citation>
    <scope>NUCLEOTIDE SEQUENCE</scope>
    <source>
        <strain evidence="1">MNA-CCFEE 5425</strain>
    </source>
</reference>
<dbReference type="Proteomes" id="UP001243375">
    <property type="component" value="Unassembled WGS sequence"/>
</dbReference>
<name>A0ACC2X668_9TREE</name>
<proteinExistence type="predicted"/>
<organism evidence="1 2">
    <name type="scientific">Naganishia vaughanmartiniae</name>
    <dbReference type="NCBI Taxonomy" id="1424756"/>
    <lineage>
        <taxon>Eukaryota</taxon>
        <taxon>Fungi</taxon>
        <taxon>Dikarya</taxon>
        <taxon>Basidiomycota</taxon>
        <taxon>Agaricomycotina</taxon>
        <taxon>Tremellomycetes</taxon>
        <taxon>Filobasidiales</taxon>
        <taxon>Filobasidiaceae</taxon>
        <taxon>Naganishia</taxon>
    </lineage>
</organism>
<keyword evidence="2" id="KW-1185">Reference proteome</keyword>